<evidence type="ECO:0008006" key="4">
    <source>
        <dbReference type="Google" id="ProtNLM"/>
    </source>
</evidence>
<dbReference type="PATRIC" id="fig|1637975.4.peg.2621"/>
<feature type="transmembrane region" description="Helical" evidence="1">
    <location>
        <begin position="103"/>
        <end position="125"/>
    </location>
</feature>
<dbReference type="Proteomes" id="UP000050996">
    <property type="component" value="Unassembled WGS sequence"/>
</dbReference>
<proteinExistence type="predicted"/>
<sequence>MMDFLPIILLSSLYGTYLDLYFVGRGLYSFPARPLPEIFTIHIAFPLIGLPLLTVFFLIVCRKLKSWKIAMFIIALSMLMAVFEKQAEGLGVFVHHHSWKHLYSFIGYGIYFTMILSFNQFIMYIKK</sequence>
<organism evidence="2 3">
    <name type="scientific">Cytobacillus solani</name>
    <dbReference type="NCBI Taxonomy" id="1637975"/>
    <lineage>
        <taxon>Bacteria</taxon>
        <taxon>Bacillati</taxon>
        <taxon>Bacillota</taxon>
        <taxon>Bacilli</taxon>
        <taxon>Bacillales</taxon>
        <taxon>Bacillaceae</taxon>
        <taxon>Cytobacillus</taxon>
    </lineage>
</organism>
<feature type="transmembrane region" description="Helical" evidence="1">
    <location>
        <begin position="67"/>
        <end position="83"/>
    </location>
</feature>
<dbReference type="NCBIfam" id="NF041644">
    <property type="entry name" value="CBO0543_fam"/>
    <property type="match status" value="1"/>
</dbReference>
<feature type="transmembrane region" description="Helical" evidence="1">
    <location>
        <begin position="39"/>
        <end position="60"/>
    </location>
</feature>
<dbReference type="EMBL" id="LJIX01000006">
    <property type="protein sequence ID" value="KQL21918.1"/>
    <property type="molecule type" value="Genomic_DNA"/>
</dbReference>
<accession>A0A0Q3QVS4</accession>
<dbReference type="STRING" id="1637975.AN957_13800"/>
<evidence type="ECO:0000313" key="2">
    <source>
        <dbReference type="EMBL" id="KQL21918.1"/>
    </source>
</evidence>
<keyword evidence="3" id="KW-1185">Reference proteome</keyword>
<dbReference type="AlphaFoldDB" id="A0A0Q3QVS4"/>
<evidence type="ECO:0000256" key="1">
    <source>
        <dbReference type="SAM" id="Phobius"/>
    </source>
</evidence>
<comment type="caution">
    <text evidence="2">The sequence shown here is derived from an EMBL/GenBank/DDBJ whole genome shotgun (WGS) entry which is preliminary data.</text>
</comment>
<keyword evidence="1" id="KW-0812">Transmembrane</keyword>
<keyword evidence="1" id="KW-1133">Transmembrane helix</keyword>
<evidence type="ECO:0000313" key="3">
    <source>
        <dbReference type="Proteomes" id="UP000050996"/>
    </source>
</evidence>
<reference evidence="2 3" key="1">
    <citation type="submission" date="2015-09" db="EMBL/GenBank/DDBJ databases">
        <title>Genome sequencing project for genomic taxonomy and phylogenomics of Bacillus-like bacteria.</title>
        <authorList>
            <person name="Liu B."/>
            <person name="Wang J."/>
            <person name="Zhu Y."/>
            <person name="Liu G."/>
            <person name="Chen Q."/>
            <person name="Chen Z."/>
            <person name="Lan J."/>
            <person name="Che J."/>
            <person name="Ge C."/>
            <person name="Shi H."/>
            <person name="Pan Z."/>
            <person name="Liu X."/>
        </authorList>
    </citation>
    <scope>NUCLEOTIDE SEQUENCE [LARGE SCALE GENOMIC DNA]</scope>
    <source>
        <strain evidence="2 3">FJAT-18043</strain>
    </source>
</reference>
<name>A0A0Q3QVS4_9BACI</name>
<dbReference type="InterPro" id="IPR048147">
    <property type="entry name" value="CBO0543-like"/>
</dbReference>
<keyword evidence="1" id="KW-0472">Membrane</keyword>
<protein>
    <recommendedName>
        <fullName evidence="4">Group-specific protein</fullName>
    </recommendedName>
</protein>
<gene>
    <name evidence="2" type="ORF">AN957_13800</name>
</gene>